<protein>
    <submittedName>
        <fullName evidence="2">Uncharacterized protein</fullName>
    </submittedName>
</protein>
<evidence type="ECO:0000313" key="2">
    <source>
        <dbReference type="EMBL" id="MBB4967225.1"/>
    </source>
</evidence>
<organism evidence="2 3">
    <name type="scientific">Saccharothrix violaceirubra</name>
    <dbReference type="NCBI Taxonomy" id="413306"/>
    <lineage>
        <taxon>Bacteria</taxon>
        <taxon>Bacillati</taxon>
        <taxon>Actinomycetota</taxon>
        <taxon>Actinomycetes</taxon>
        <taxon>Pseudonocardiales</taxon>
        <taxon>Pseudonocardiaceae</taxon>
        <taxon>Saccharothrix</taxon>
    </lineage>
</organism>
<dbReference type="AlphaFoldDB" id="A0A7W7T634"/>
<comment type="caution">
    <text evidence="2">The sequence shown here is derived from an EMBL/GenBank/DDBJ whole genome shotgun (WGS) entry which is preliminary data.</text>
</comment>
<keyword evidence="3" id="KW-1185">Reference proteome</keyword>
<evidence type="ECO:0000256" key="1">
    <source>
        <dbReference type="SAM" id="MobiDB-lite"/>
    </source>
</evidence>
<reference evidence="2 3" key="1">
    <citation type="submission" date="2020-08" db="EMBL/GenBank/DDBJ databases">
        <title>Sequencing the genomes of 1000 actinobacteria strains.</title>
        <authorList>
            <person name="Klenk H.-P."/>
        </authorList>
    </citation>
    <scope>NUCLEOTIDE SEQUENCE [LARGE SCALE GENOMIC DNA]</scope>
    <source>
        <strain evidence="2 3">DSM 45084</strain>
    </source>
</reference>
<accession>A0A7W7T634</accession>
<gene>
    <name evidence="2" type="ORF">F4559_004584</name>
</gene>
<feature type="region of interest" description="Disordered" evidence="1">
    <location>
        <begin position="43"/>
        <end position="62"/>
    </location>
</feature>
<dbReference type="Proteomes" id="UP000542674">
    <property type="component" value="Unassembled WGS sequence"/>
</dbReference>
<evidence type="ECO:0000313" key="3">
    <source>
        <dbReference type="Proteomes" id="UP000542674"/>
    </source>
</evidence>
<dbReference type="EMBL" id="JACHJS010000001">
    <property type="protein sequence ID" value="MBB4967225.1"/>
    <property type="molecule type" value="Genomic_DNA"/>
</dbReference>
<dbReference type="RefSeq" id="WP_184671745.1">
    <property type="nucleotide sequence ID" value="NZ_BAABAI010000048.1"/>
</dbReference>
<proteinExistence type="predicted"/>
<sequence>MSTRTEHARDLVDVRTGDLFDQPDPYGLVYAVRLADGEAAPSQRGRTWEHLTASGRELRPTG</sequence>
<name>A0A7W7T634_9PSEU</name>